<name>A0A0N4TFM5_BRUPA</name>
<reference evidence="1" key="1">
    <citation type="submission" date="2017-02" db="UniProtKB">
        <authorList>
            <consortium name="WormBaseParasite"/>
        </authorList>
    </citation>
    <scope>IDENTIFICATION</scope>
</reference>
<evidence type="ECO:0000313" key="1">
    <source>
        <dbReference type="WBParaSite" id="BPAG_0000701301-mRNA-1"/>
    </source>
</evidence>
<accession>A0A0N4TFM5</accession>
<sequence>LIYNFINITDALFFSFHHIFNFNFIFFFQGNRTCHHSTISSATNILLKGAKKSDGSVGSGALSTCKSFSKESADEKQIFENEPFCTMKSPTVIVSKTRQQFGNIGDDNDVIHQSDTIMEKKCSNAQKFDTLLKQKQEIPLEQNHDKEVGNFISFLYEVFLASSQIYSKLWKNTSYLCKTETC</sequence>
<proteinExistence type="predicted"/>
<organism evidence="1">
    <name type="scientific">Brugia pahangi</name>
    <name type="common">Filarial nematode worm</name>
    <dbReference type="NCBI Taxonomy" id="6280"/>
    <lineage>
        <taxon>Eukaryota</taxon>
        <taxon>Metazoa</taxon>
        <taxon>Ecdysozoa</taxon>
        <taxon>Nematoda</taxon>
        <taxon>Chromadorea</taxon>
        <taxon>Rhabditida</taxon>
        <taxon>Spirurina</taxon>
        <taxon>Spiruromorpha</taxon>
        <taxon>Filarioidea</taxon>
        <taxon>Onchocercidae</taxon>
        <taxon>Brugia</taxon>
    </lineage>
</organism>
<dbReference type="WBParaSite" id="BPAG_0000701301-mRNA-1">
    <property type="protein sequence ID" value="BPAG_0000701301-mRNA-1"/>
    <property type="gene ID" value="BPAG_0000701301"/>
</dbReference>
<dbReference type="AlphaFoldDB" id="A0A0N4TFM5"/>
<protein>
    <submittedName>
        <fullName evidence="1">Uncharacterized protein</fullName>
    </submittedName>
</protein>